<keyword evidence="6" id="KW-0326">Glycosidase</keyword>
<dbReference type="Pfam" id="PF17652">
    <property type="entry name" value="Glyco_hydro81C"/>
    <property type="match status" value="1"/>
</dbReference>
<dbReference type="InterPro" id="IPR040720">
    <property type="entry name" value="GH81_C"/>
</dbReference>
<reference evidence="11 12" key="1">
    <citation type="submission" date="2018-01" db="EMBL/GenBank/DDBJ databases">
        <title>Draft genome of the strawberry crown rot pathogen Phytophthora cactorum.</title>
        <authorList>
            <person name="Armitage A.D."/>
            <person name="Lysoe E."/>
            <person name="Nellist C.F."/>
            <person name="Harrison R.J."/>
            <person name="Brurberg M.B."/>
        </authorList>
    </citation>
    <scope>NUCLEOTIDE SEQUENCE [LARGE SCALE GENOMIC DNA]</scope>
    <source>
        <strain evidence="11 12">10300</strain>
    </source>
</reference>
<dbReference type="PANTHER" id="PTHR31983">
    <property type="entry name" value="ENDO-1,3(4)-BETA-GLUCANASE 1"/>
    <property type="match status" value="1"/>
</dbReference>
<feature type="compositionally biased region" description="Low complexity" evidence="9">
    <location>
        <begin position="262"/>
        <end position="283"/>
    </location>
</feature>
<name>A0A329T1C0_9STRA</name>
<dbReference type="EC" id="3.2.1.39" evidence="3"/>
<dbReference type="EMBL" id="MJFZ01000013">
    <property type="protein sequence ID" value="RAW42665.1"/>
    <property type="molecule type" value="Genomic_DNA"/>
</dbReference>
<keyword evidence="5" id="KW-0119">Carbohydrate metabolism</keyword>
<evidence type="ECO:0000313" key="12">
    <source>
        <dbReference type="Proteomes" id="UP000251314"/>
    </source>
</evidence>
<comment type="catalytic activity">
    <reaction evidence="1">
        <text>Hydrolysis of (1-&gt;3)-beta-D-glucosidic linkages in (1-&gt;3)-beta-D-glucans.</text>
        <dbReference type="EC" id="3.2.1.39"/>
    </reaction>
</comment>
<keyword evidence="8" id="KW-0624">Polysaccharide degradation</keyword>
<dbReference type="VEuPathDB" id="FungiDB:PC110_g1146"/>
<feature type="region of interest" description="Disordered" evidence="9">
    <location>
        <begin position="262"/>
        <end position="291"/>
    </location>
</feature>
<accession>A0A329T1C0</accession>
<organism evidence="11 12">
    <name type="scientific">Phytophthora cactorum</name>
    <dbReference type="NCBI Taxonomy" id="29920"/>
    <lineage>
        <taxon>Eukaryota</taxon>
        <taxon>Sar</taxon>
        <taxon>Stramenopiles</taxon>
        <taxon>Oomycota</taxon>
        <taxon>Peronosporomycetes</taxon>
        <taxon>Peronosporales</taxon>
        <taxon>Peronosporaceae</taxon>
        <taxon>Phytophthora</taxon>
    </lineage>
</organism>
<evidence type="ECO:0000256" key="5">
    <source>
        <dbReference type="ARBA" id="ARBA00023277"/>
    </source>
</evidence>
<dbReference type="Gene3D" id="1.20.5.420">
    <property type="entry name" value="Immunoglobulin FC, subunit C"/>
    <property type="match status" value="1"/>
</dbReference>
<dbReference type="PANTHER" id="PTHR31983:SF0">
    <property type="entry name" value="GLUCAN ENDO-1,3-BETA-D-GLUCOSIDASE 2"/>
    <property type="match status" value="1"/>
</dbReference>
<dbReference type="GO" id="GO:0052861">
    <property type="term" value="F:endo-1,3(4)-beta-glucanase activity"/>
    <property type="evidence" value="ECO:0007669"/>
    <property type="project" value="InterPro"/>
</dbReference>
<dbReference type="GO" id="GO:0042973">
    <property type="term" value="F:glucan endo-1,3-beta-D-glucosidase activity"/>
    <property type="evidence" value="ECO:0007669"/>
    <property type="project" value="UniProtKB-EC"/>
</dbReference>
<dbReference type="PROSITE" id="PS52008">
    <property type="entry name" value="GH81"/>
    <property type="match status" value="1"/>
</dbReference>
<evidence type="ECO:0000256" key="8">
    <source>
        <dbReference type="ARBA" id="ARBA00023326"/>
    </source>
</evidence>
<evidence type="ECO:0000256" key="9">
    <source>
        <dbReference type="SAM" id="MobiDB-lite"/>
    </source>
</evidence>
<evidence type="ECO:0000256" key="1">
    <source>
        <dbReference type="ARBA" id="ARBA00000382"/>
    </source>
</evidence>
<dbReference type="GO" id="GO:0071555">
    <property type="term" value="P:cell wall organization"/>
    <property type="evidence" value="ECO:0007669"/>
    <property type="project" value="UniProtKB-KW"/>
</dbReference>
<keyword evidence="12" id="KW-1185">Reference proteome</keyword>
<dbReference type="InterPro" id="IPR005200">
    <property type="entry name" value="Endo-beta-glucanase"/>
</dbReference>
<sequence length="291" mass="30326">MKLWGQVSGNKAVEDLGSLMLRLNARAVRTYFLMTSDNTIHPPQFVPNHVTGIFFDNKADYTTWFSAEKYCIHGIQMIPVSPINGLARTKTFIQEEWDDILSKEAIVTGGDTTNAWLSLLLVNEAVINQADALAKLATATMDDGLTRSWALYNAASRGGSSSNGSTSTVAPETPSATTATPEVTTATPSVTSAAPEMPSATTGTPEATTPTVTPSVTTAVPSTATPTPEATTAFNVTTVSPSVTSATPTVTSASPIATTATPVATTATPAPTTTKPCSTKSSSWKNSVGQY</sequence>
<dbReference type="OrthoDB" id="4473401at2759"/>
<evidence type="ECO:0000256" key="7">
    <source>
        <dbReference type="ARBA" id="ARBA00023316"/>
    </source>
</evidence>
<evidence type="ECO:0000256" key="6">
    <source>
        <dbReference type="ARBA" id="ARBA00023295"/>
    </source>
</evidence>
<dbReference type="Proteomes" id="UP000251314">
    <property type="component" value="Unassembled WGS sequence"/>
</dbReference>
<evidence type="ECO:0000256" key="2">
    <source>
        <dbReference type="ARBA" id="ARBA00010730"/>
    </source>
</evidence>
<feature type="domain" description="Glycosyl hydrolase family 81 C-terminal" evidence="10">
    <location>
        <begin position="1"/>
        <end position="151"/>
    </location>
</feature>
<keyword evidence="4" id="KW-0378">Hydrolase</keyword>
<protein>
    <recommendedName>
        <fullName evidence="3">glucan endo-1,3-beta-D-glucosidase</fullName>
        <ecNumber evidence="3">3.2.1.39</ecNumber>
    </recommendedName>
</protein>
<feature type="region of interest" description="Disordered" evidence="9">
    <location>
        <begin position="156"/>
        <end position="232"/>
    </location>
</feature>
<dbReference type="AlphaFoldDB" id="A0A329T1C0"/>
<comment type="caution">
    <text evidence="11">The sequence shown here is derived from an EMBL/GenBank/DDBJ whole genome shotgun (WGS) entry which is preliminary data.</text>
</comment>
<proteinExistence type="inferred from homology"/>
<evidence type="ECO:0000256" key="4">
    <source>
        <dbReference type="ARBA" id="ARBA00022801"/>
    </source>
</evidence>
<dbReference type="GO" id="GO:0000272">
    <property type="term" value="P:polysaccharide catabolic process"/>
    <property type="evidence" value="ECO:0007669"/>
    <property type="project" value="UniProtKB-KW"/>
</dbReference>
<gene>
    <name evidence="11" type="ORF">PC110_g1146</name>
</gene>
<evidence type="ECO:0000256" key="3">
    <source>
        <dbReference type="ARBA" id="ARBA00012780"/>
    </source>
</evidence>
<evidence type="ECO:0000259" key="10">
    <source>
        <dbReference type="Pfam" id="PF17652"/>
    </source>
</evidence>
<evidence type="ECO:0000313" key="11">
    <source>
        <dbReference type="EMBL" id="RAW42665.1"/>
    </source>
</evidence>
<comment type="similarity">
    <text evidence="2">Belongs to the glycosyl hydrolase 81 family.</text>
</comment>
<keyword evidence="7" id="KW-0961">Cell wall biogenesis/degradation</keyword>